<reference evidence="6" key="1">
    <citation type="submission" date="2016-10" db="EMBL/GenBank/DDBJ databases">
        <authorList>
            <person name="Varghese N."/>
        </authorList>
    </citation>
    <scope>NUCLEOTIDE SEQUENCE [LARGE SCALE GENOMIC DNA]</scope>
    <source>
        <strain evidence="6">DSM 24868</strain>
    </source>
</reference>
<dbReference type="GO" id="GO:0097163">
    <property type="term" value="F:sulfur carrier activity"/>
    <property type="evidence" value="ECO:0007669"/>
    <property type="project" value="TreeGrafter"/>
</dbReference>
<dbReference type="PANTHER" id="PTHR37010:SF1">
    <property type="entry name" value="SULFURTRANSFERASE TUSE"/>
    <property type="match status" value="1"/>
</dbReference>
<comment type="similarity">
    <text evidence="2">Belongs to the DsrC/TusE family.</text>
</comment>
<feature type="active site" description="Cysteine persulfide intermediate" evidence="4">
    <location>
        <position position="103"/>
    </location>
</feature>
<dbReference type="GO" id="GO:0005737">
    <property type="term" value="C:cytoplasm"/>
    <property type="evidence" value="ECO:0007669"/>
    <property type="project" value="UniProtKB-SubCell"/>
</dbReference>
<dbReference type="Gene3D" id="3.30.1420.10">
    <property type="match status" value="1"/>
</dbReference>
<dbReference type="Gene3D" id="1.10.10.370">
    <property type="entry name" value="DsrC-like protein, C-terminal domain"/>
    <property type="match status" value="1"/>
</dbReference>
<dbReference type="Proteomes" id="UP000183315">
    <property type="component" value="Unassembled WGS sequence"/>
</dbReference>
<keyword evidence="6" id="KW-1185">Reference proteome</keyword>
<accession>A0A1H7B183</accession>
<sequence length="104" mass="11487">MSTTTLAGREIHVDAEGFLTEYDEWDETLAQQLADQIGIAMTPEHWDVVRFLRADYAETGQTATTRRVNAVGGFPVKQQFALFPKKPGKKMSYIAGLPKPAGCV</sequence>
<gene>
    <name evidence="5" type="ORF">SAMN05421637_2763</name>
</gene>
<keyword evidence="3" id="KW-0963">Cytoplasm</keyword>
<dbReference type="eggNOG" id="COG2920">
    <property type="taxonomic scope" value="Bacteria"/>
</dbReference>
<dbReference type="PANTHER" id="PTHR37010">
    <property type="entry name" value="SULFURTRANSFERASE TUSE"/>
    <property type="match status" value="1"/>
</dbReference>
<dbReference type="Pfam" id="PF04358">
    <property type="entry name" value="DsrC"/>
    <property type="match status" value="1"/>
</dbReference>
<proteinExistence type="inferred from homology"/>
<dbReference type="AlphaFoldDB" id="A0A1H7B183"/>
<evidence type="ECO:0000256" key="2">
    <source>
        <dbReference type="ARBA" id="ARBA00005718"/>
    </source>
</evidence>
<dbReference type="STRING" id="1043493.SAMN05421637_2763"/>
<organism evidence="5 6">
    <name type="scientific">Demequina mangrovi</name>
    <dbReference type="NCBI Taxonomy" id="1043493"/>
    <lineage>
        <taxon>Bacteria</taxon>
        <taxon>Bacillati</taxon>
        <taxon>Actinomycetota</taxon>
        <taxon>Actinomycetes</taxon>
        <taxon>Micrococcales</taxon>
        <taxon>Demequinaceae</taxon>
        <taxon>Demequina</taxon>
    </lineage>
</organism>
<dbReference type="PIRSF" id="PIRSF006223">
    <property type="entry name" value="DsrC_TusE"/>
    <property type="match status" value="1"/>
</dbReference>
<dbReference type="InterPro" id="IPR042072">
    <property type="entry name" value="DsrC-like_C"/>
</dbReference>
<protein>
    <submittedName>
        <fullName evidence="5">tRNA 2-thiouridine synthesizing protein E</fullName>
    </submittedName>
</protein>
<dbReference type="RefSeq" id="WP_042216680.1">
    <property type="nucleotide sequence ID" value="NZ_BBLU01000020.1"/>
</dbReference>
<dbReference type="InterPro" id="IPR043163">
    <property type="entry name" value="DsrC-like_N"/>
</dbReference>
<dbReference type="InterPro" id="IPR025526">
    <property type="entry name" value="DsrC-like_dom_sf"/>
</dbReference>
<evidence type="ECO:0000256" key="1">
    <source>
        <dbReference type="ARBA" id="ARBA00004496"/>
    </source>
</evidence>
<evidence type="ECO:0000256" key="3">
    <source>
        <dbReference type="ARBA" id="ARBA00022490"/>
    </source>
</evidence>
<dbReference type="SUPFAM" id="SSF69721">
    <property type="entry name" value="DsrC, the gamma subunit of dissimilatory sulfite reductase"/>
    <property type="match status" value="1"/>
</dbReference>
<dbReference type="EMBL" id="FNZI01000010">
    <property type="protein sequence ID" value="SEJ70926.1"/>
    <property type="molecule type" value="Genomic_DNA"/>
</dbReference>
<dbReference type="GO" id="GO:0002143">
    <property type="term" value="P:tRNA wobble position uridine thiolation"/>
    <property type="evidence" value="ECO:0007669"/>
    <property type="project" value="TreeGrafter"/>
</dbReference>
<dbReference type="OrthoDB" id="9786347at2"/>
<name>A0A1H7B183_9MICO</name>
<evidence type="ECO:0000313" key="5">
    <source>
        <dbReference type="EMBL" id="SEJ70926.1"/>
    </source>
</evidence>
<comment type="subcellular location">
    <subcellularLocation>
        <location evidence="1">Cytoplasm</location>
    </subcellularLocation>
</comment>
<evidence type="ECO:0000313" key="6">
    <source>
        <dbReference type="Proteomes" id="UP000183315"/>
    </source>
</evidence>
<dbReference type="InterPro" id="IPR007453">
    <property type="entry name" value="DsrC/TusE"/>
</dbReference>
<evidence type="ECO:0000256" key="4">
    <source>
        <dbReference type="PIRSR" id="PIRSR006223-50"/>
    </source>
</evidence>
<dbReference type="NCBIfam" id="TIGR03342">
    <property type="entry name" value="dsrC_tusE_dsvC"/>
    <property type="match status" value="1"/>
</dbReference>